<accession>A0A6J5M6A7</accession>
<dbReference type="EMBL" id="LR796420">
    <property type="protein sequence ID" value="CAB4142254.1"/>
    <property type="molecule type" value="Genomic_DNA"/>
</dbReference>
<feature type="compositionally biased region" description="Basic and acidic residues" evidence="1">
    <location>
        <begin position="27"/>
        <end position="37"/>
    </location>
</feature>
<reference evidence="2" key="1">
    <citation type="submission" date="2020-04" db="EMBL/GenBank/DDBJ databases">
        <authorList>
            <person name="Chiriac C."/>
            <person name="Salcher M."/>
            <person name="Ghai R."/>
            <person name="Kavagutti S V."/>
        </authorList>
    </citation>
    <scope>NUCLEOTIDE SEQUENCE</scope>
</reference>
<gene>
    <name evidence="2" type="ORF">UFOVP449_11</name>
</gene>
<feature type="compositionally biased region" description="Basic residues" evidence="1">
    <location>
        <begin position="15"/>
        <end position="26"/>
    </location>
</feature>
<proteinExistence type="predicted"/>
<feature type="region of interest" description="Disordered" evidence="1">
    <location>
        <begin position="13"/>
        <end position="37"/>
    </location>
</feature>
<evidence type="ECO:0000256" key="1">
    <source>
        <dbReference type="SAM" id="MobiDB-lite"/>
    </source>
</evidence>
<evidence type="ECO:0000313" key="2">
    <source>
        <dbReference type="EMBL" id="CAB4142254.1"/>
    </source>
</evidence>
<sequence>MLRLTDILNEAEKRIARKPGQHKGSSKHSDLYTDENPKGTIHGLKFASVKDAEASVNKIKASGKSHAHKMQAAIAMEQRAKAAGKTTAAGVYRSYINSIKKSEMKLSDILNEVKNKKPDFETFHKFTQLQFPAANPRWDKDGNALVNIKLKTKAGAPFSYEYKKNAANIDDYIKDRKLKLPIQIKQTIYDKFFK</sequence>
<protein>
    <submittedName>
        <fullName evidence="2">Uncharacterized protein</fullName>
    </submittedName>
</protein>
<name>A0A6J5M6A7_9CAUD</name>
<organism evidence="2">
    <name type="scientific">uncultured Caudovirales phage</name>
    <dbReference type="NCBI Taxonomy" id="2100421"/>
    <lineage>
        <taxon>Viruses</taxon>
        <taxon>Duplodnaviria</taxon>
        <taxon>Heunggongvirae</taxon>
        <taxon>Uroviricota</taxon>
        <taxon>Caudoviricetes</taxon>
        <taxon>Peduoviridae</taxon>
        <taxon>Maltschvirus</taxon>
        <taxon>Maltschvirus maltsch</taxon>
    </lineage>
</organism>